<evidence type="ECO:0000259" key="12">
    <source>
        <dbReference type="PROSITE" id="PS50011"/>
    </source>
</evidence>
<dbReference type="GO" id="GO:0000776">
    <property type="term" value="C:kinetochore"/>
    <property type="evidence" value="ECO:0007669"/>
    <property type="project" value="TreeGrafter"/>
</dbReference>
<dbReference type="GO" id="GO:0004674">
    <property type="term" value="F:protein serine/threonine kinase activity"/>
    <property type="evidence" value="ECO:0007669"/>
    <property type="project" value="UniProtKB-KW"/>
</dbReference>
<dbReference type="Pfam" id="PF00069">
    <property type="entry name" value="Pkinase"/>
    <property type="match status" value="1"/>
</dbReference>
<dbReference type="PANTHER" id="PTHR24345:SF0">
    <property type="entry name" value="CELL CYCLE SERINE_THREONINE-PROTEIN KINASE CDC5_MSD2"/>
    <property type="match status" value="1"/>
</dbReference>
<dbReference type="PROSITE" id="PS50078">
    <property type="entry name" value="POLO_BOX"/>
    <property type="match status" value="2"/>
</dbReference>
<keyword evidence="2 10" id="KW-0808">Transferase</keyword>
<feature type="domain" description="POLO box" evidence="13">
    <location>
        <begin position="603"/>
        <end position="682"/>
    </location>
</feature>
<evidence type="ECO:0000256" key="6">
    <source>
        <dbReference type="ARBA" id="ARBA00022840"/>
    </source>
</evidence>
<evidence type="ECO:0000256" key="2">
    <source>
        <dbReference type="ARBA" id="ARBA00022679"/>
    </source>
</evidence>
<evidence type="ECO:0000256" key="9">
    <source>
        <dbReference type="PROSITE-ProRule" id="PRU10141"/>
    </source>
</evidence>
<dbReference type="CDD" id="cd13118">
    <property type="entry name" value="POLO_box_1"/>
    <property type="match status" value="1"/>
</dbReference>
<feature type="region of interest" description="Disordered" evidence="11">
    <location>
        <begin position="73"/>
        <end position="95"/>
    </location>
</feature>
<evidence type="ECO:0000259" key="13">
    <source>
        <dbReference type="PROSITE" id="PS50078"/>
    </source>
</evidence>
<dbReference type="GO" id="GO:0007052">
    <property type="term" value="P:mitotic spindle organization"/>
    <property type="evidence" value="ECO:0007669"/>
    <property type="project" value="TreeGrafter"/>
</dbReference>
<evidence type="ECO:0000256" key="1">
    <source>
        <dbReference type="ARBA" id="ARBA00022527"/>
    </source>
</evidence>
<dbReference type="EMBL" id="CAJFCJ010000002">
    <property type="protein sequence ID" value="CAD5111847.1"/>
    <property type="molecule type" value="Genomic_DNA"/>
</dbReference>
<gene>
    <name evidence="14" type="ORF">DGYR_LOCUS1076</name>
</gene>
<dbReference type="InterPro" id="IPR011009">
    <property type="entry name" value="Kinase-like_dom_sf"/>
</dbReference>
<organism evidence="14 15">
    <name type="scientific">Dimorphilus gyrociliatus</name>
    <dbReference type="NCBI Taxonomy" id="2664684"/>
    <lineage>
        <taxon>Eukaryota</taxon>
        <taxon>Metazoa</taxon>
        <taxon>Spiralia</taxon>
        <taxon>Lophotrochozoa</taxon>
        <taxon>Annelida</taxon>
        <taxon>Polychaeta</taxon>
        <taxon>Polychaeta incertae sedis</taxon>
        <taxon>Dinophilidae</taxon>
        <taxon>Dimorphilus</taxon>
    </lineage>
</organism>
<evidence type="ECO:0000256" key="11">
    <source>
        <dbReference type="SAM" id="MobiDB-lite"/>
    </source>
</evidence>
<evidence type="ECO:0000256" key="4">
    <source>
        <dbReference type="ARBA" id="ARBA00022741"/>
    </source>
</evidence>
<comment type="similarity">
    <text evidence="10">Belongs to the protein kinase superfamily. Ser/Thr protein kinase family. CDC5/Polo subfamily.</text>
</comment>
<sequence length="796" mass="90108">MINTPRRSPLVDLERDQWDKMRPERAVSSPAVNVISKVQKVCTENLRDLTEKTRAGCCVPVAKQSVKENHRPQYVPTTTTTPNRRPAPPSYVSHNEPIRDIYDKETGNKYSKGKILGKGGFAKCYELTDLKTGKLYAGKVIAKTRIAKQNQRDKFKREVELHSSLKHEHVVRFYSCFEDDDNVYIVLEKCSKKSLMHVLRRRKKITEPEVRYYIKQLMSAMHYIHQRRIIHRDLKLGNMLLNSYMSLKIADFGLAAQLRYEGEKLQTVCGTPNYIAPEVLKRTGYSYEADIWAIGCIMYALLDGKPPFETPTLDETYERIKTNKYYLPPTLSSEVKLLIAKLLSPEQHSRPSLKELDGDAFFSSGYVPPMLHPSACETAPHFNISSIRIKSAPASSNHSHSKTINSTISQTQQSTVEETKQINGFPSETKKSCNPQRISPSLSLTPPSPTNNIKAKSVDDFLKINRNNDMAVPILQTPISIGANDDAHDCPKPKMPEANEKPAESLPVNPRPDIMPIKPALAVNSNEICYRSSRSISRSRSRSKSPFHHNSRDRKSSYRQSDLGYGLLSQSSWSLLKTLSDCIEKMPLKGKTPPALKDTRPLWVTKWVDFSNRYGFGFLLSDGCVGVLFNDLTRAVLSADKKLAHLNDLSNEIVAFDPSDPPTEELNSKASLLKFFSDYMDKYLIHGGDVLRSGKDLEKSLSNPGVFMKKWFRTPLAIVMMLSNGVLQVNFFKDHTKVVVTPQEGKSLVTFVNSSRQCTSYSLSQIQQFGCDSTLRERLIYVRHMLQKSLDKKSMK</sequence>
<dbReference type="Gene3D" id="3.30.200.20">
    <property type="entry name" value="Phosphorylase Kinase, domain 1"/>
    <property type="match status" value="1"/>
</dbReference>
<evidence type="ECO:0000256" key="5">
    <source>
        <dbReference type="ARBA" id="ARBA00022777"/>
    </source>
</evidence>
<dbReference type="GO" id="GO:0005737">
    <property type="term" value="C:cytoplasm"/>
    <property type="evidence" value="ECO:0007669"/>
    <property type="project" value="TreeGrafter"/>
</dbReference>
<feature type="domain" description="POLO box" evidence="13">
    <location>
        <begin position="707"/>
        <end position="791"/>
    </location>
</feature>
<keyword evidence="4 9" id="KW-0547">Nucleotide-binding</keyword>
<dbReference type="OrthoDB" id="408964at2759"/>
<dbReference type="GO" id="GO:0005634">
    <property type="term" value="C:nucleus"/>
    <property type="evidence" value="ECO:0007669"/>
    <property type="project" value="TreeGrafter"/>
</dbReference>
<dbReference type="PROSITE" id="PS50011">
    <property type="entry name" value="PROTEIN_KINASE_DOM"/>
    <property type="match status" value="1"/>
</dbReference>
<dbReference type="GO" id="GO:0000922">
    <property type="term" value="C:spindle pole"/>
    <property type="evidence" value="ECO:0007669"/>
    <property type="project" value="TreeGrafter"/>
</dbReference>
<dbReference type="InterPro" id="IPR017441">
    <property type="entry name" value="Protein_kinase_ATP_BS"/>
</dbReference>
<protein>
    <recommendedName>
        <fullName evidence="10">Serine/threonine-protein kinase PLK</fullName>
        <ecNumber evidence="10">2.7.11.21</ecNumber>
    </recommendedName>
    <alternativeName>
        <fullName evidence="10">Polo-like kinase</fullName>
    </alternativeName>
</protein>
<evidence type="ECO:0000256" key="10">
    <source>
        <dbReference type="RuleBase" id="RU361162"/>
    </source>
</evidence>
<keyword evidence="15" id="KW-1185">Reference proteome</keyword>
<dbReference type="EC" id="2.7.11.21" evidence="10"/>
<evidence type="ECO:0000256" key="8">
    <source>
        <dbReference type="ARBA" id="ARBA00048347"/>
    </source>
</evidence>
<feature type="compositionally biased region" description="Basic and acidic residues" evidence="11">
    <location>
        <begin position="485"/>
        <end position="503"/>
    </location>
</feature>
<feature type="compositionally biased region" description="Basic residues" evidence="11">
    <location>
        <begin position="537"/>
        <end position="552"/>
    </location>
</feature>
<feature type="region of interest" description="Disordered" evidence="11">
    <location>
        <begin position="482"/>
        <end position="512"/>
    </location>
</feature>
<dbReference type="Proteomes" id="UP000549394">
    <property type="component" value="Unassembled WGS sequence"/>
</dbReference>
<dbReference type="SUPFAM" id="SSF82615">
    <property type="entry name" value="Polo-box domain"/>
    <property type="match status" value="2"/>
</dbReference>
<dbReference type="GO" id="GO:0005524">
    <property type="term" value="F:ATP binding"/>
    <property type="evidence" value="ECO:0007669"/>
    <property type="project" value="UniProtKB-UniRule"/>
</dbReference>
<evidence type="ECO:0000256" key="7">
    <source>
        <dbReference type="ARBA" id="ARBA00047802"/>
    </source>
</evidence>
<dbReference type="Pfam" id="PF00659">
    <property type="entry name" value="POLO_box"/>
    <property type="match status" value="2"/>
</dbReference>
<keyword evidence="6 9" id="KW-0067">ATP-binding</keyword>
<proteinExistence type="inferred from homology"/>
<dbReference type="InterPro" id="IPR033701">
    <property type="entry name" value="POLO_box_1"/>
</dbReference>
<dbReference type="InterPro" id="IPR033695">
    <property type="entry name" value="POLO_box_2"/>
</dbReference>
<reference evidence="14 15" key="1">
    <citation type="submission" date="2020-08" db="EMBL/GenBank/DDBJ databases">
        <authorList>
            <person name="Hejnol A."/>
        </authorList>
    </citation>
    <scope>NUCLEOTIDE SEQUENCE [LARGE SCALE GENOMIC DNA]</scope>
</reference>
<dbReference type="Gene3D" id="3.30.1120.30">
    <property type="entry name" value="POLO box domain"/>
    <property type="match status" value="2"/>
</dbReference>
<feature type="region of interest" description="Disordered" evidence="11">
    <location>
        <begin position="534"/>
        <end position="557"/>
    </location>
</feature>
<dbReference type="InterPro" id="IPR036947">
    <property type="entry name" value="POLO_box_dom_sf"/>
</dbReference>
<feature type="compositionally biased region" description="Polar residues" evidence="11">
    <location>
        <begin position="393"/>
        <end position="438"/>
    </location>
</feature>
<comment type="catalytic activity">
    <reaction evidence="7 10">
        <text>L-threonyl-[protein] + ATP = O-phospho-L-threonyl-[protein] + ADP + H(+)</text>
        <dbReference type="Rhea" id="RHEA:46608"/>
        <dbReference type="Rhea" id="RHEA-COMP:11060"/>
        <dbReference type="Rhea" id="RHEA-COMP:11605"/>
        <dbReference type="ChEBI" id="CHEBI:15378"/>
        <dbReference type="ChEBI" id="CHEBI:30013"/>
        <dbReference type="ChEBI" id="CHEBI:30616"/>
        <dbReference type="ChEBI" id="CHEBI:61977"/>
        <dbReference type="ChEBI" id="CHEBI:456216"/>
        <dbReference type="EC" id="2.7.11.21"/>
    </reaction>
</comment>
<keyword evidence="3" id="KW-0677">Repeat</keyword>
<dbReference type="SUPFAM" id="SSF56112">
    <property type="entry name" value="Protein kinase-like (PK-like)"/>
    <property type="match status" value="1"/>
</dbReference>
<dbReference type="InterPro" id="IPR000959">
    <property type="entry name" value="POLO_box_dom"/>
</dbReference>
<feature type="region of interest" description="Disordered" evidence="11">
    <location>
        <begin position="393"/>
        <end position="452"/>
    </location>
</feature>
<evidence type="ECO:0000313" key="14">
    <source>
        <dbReference type="EMBL" id="CAD5111847.1"/>
    </source>
</evidence>
<evidence type="ECO:0000256" key="3">
    <source>
        <dbReference type="ARBA" id="ARBA00022737"/>
    </source>
</evidence>
<dbReference type="GO" id="GO:0005813">
    <property type="term" value="C:centrosome"/>
    <property type="evidence" value="ECO:0007669"/>
    <property type="project" value="TreeGrafter"/>
</dbReference>
<keyword evidence="5 10" id="KW-0418">Kinase</keyword>
<feature type="binding site" evidence="9">
    <location>
        <position position="148"/>
    </location>
    <ligand>
        <name>ATP</name>
        <dbReference type="ChEBI" id="CHEBI:30616"/>
    </ligand>
</feature>
<feature type="domain" description="Protein kinase" evidence="12">
    <location>
        <begin position="110"/>
        <end position="362"/>
    </location>
</feature>
<dbReference type="PROSITE" id="PS00107">
    <property type="entry name" value="PROTEIN_KINASE_ATP"/>
    <property type="match status" value="1"/>
</dbReference>
<dbReference type="AlphaFoldDB" id="A0A7I8V9F5"/>
<keyword evidence="1 10" id="KW-0723">Serine/threonine-protein kinase</keyword>
<dbReference type="PANTHER" id="PTHR24345">
    <property type="entry name" value="SERINE/THREONINE-PROTEIN KINASE PLK"/>
    <property type="match status" value="1"/>
</dbReference>
<accession>A0A7I8V9F5</accession>
<dbReference type="Gene3D" id="1.10.510.10">
    <property type="entry name" value="Transferase(Phosphotransferase) domain 1"/>
    <property type="match status" value="1"/>
</dbReference>
<dbReference type="FunFam" id="1.10.510.10:FF:000571">
    <property type="entry name" value="Maternal embryonic leucine zipper kinase"/>
    <property type="match status" value="1"/>
</dbReference>
<dbReference type="FunFam" id="3.30.200.20:FF:000091">
    <property type="entry name" value="Serine/threonine-protein kinase PLK"/>
    <property type="match status" value="1"/>
</dbReference>
<dbReference type="CDD" id="cd14099">
    <property type="entry name" value="STKc_PLK"/>
    <property type="match status" value="1"/>
</dbReference>
<name>A0A7I8V9F5_9ANNE</name>
<evidence type="ECO:0000313" key="15">
    <source>
        <dbReference type="Proteomes" id="UP000549394"/>
    </source>
</evidence>
<dbReference type="InterPro" id="IPR000719">
    <property type="entry name" value="Prot_kinase_dom"/>
</dbReference>
<dbReference type="PROSITE" id="PS00108">
    <property type="entry name" value="PROTEIN_KINASE_ST"/>
    <property type="match status" value="1"/>
</dbReference>
<dbReference type="SMART" id="SM00220">
    <property type="entry name" value="S_TKc"/>
    <property type="match status" value="1"/>
</dbReference>
<comment type="caution">
    <text evidence="14">The sequence shown here is derived from an EMBL/GenBank/DDBJ whole genome shotgun (WGS) entry which is preliminary data.</text>
</comment>
<comment type="catalytic activity">
    <reaction evidence="8">
        <text>L-seryl-[protein] + ATP = O-phospho-L-seryl-[protein] + ADP + H(+)</text>
        <dbReference type="Rhea" id="RHEA:17989"/>
        <dbReference type="Rhea" id="RHEA-COMP:9863"/>
        <dbReference type="Rhea" id="RHEA-COMP:11604"/>
        <dbReference type="ChEBI" id="CHEBI:15378"/>
        <dbReference type="ChEBI" id="CHEBI:29999"/>
        <dbReference type="ChEBI" id="CHEBI:30616"/>
        <dbReference type="ChEBI" id="CHEBI:83421"/>
        <dbReference type="ChEBI" id="CHEBI:456216"/>
        <dbReference type="EC" id="2.7.11.21"/>
    </reaction>
</comment>
<dbReference type="InterPro" id="IPR008271">
    <property type="entry name" value="Ser/Thr_kinase_AS"/>
</dbReference>
<dbReference type="CDD" id="cd13117">
    <property type="entry name" value="POLO_box_2"/>
    <property type="match status" value="1"/>
</dbReference>